<feature type="compositionally biased region" description="Polar residues" evidence="14">
    <location>
        <begin position="526"/>
        <end position="540"/>
    </location>
</feature>
<keyword evidence="4" id="KW-0808">Transferase</keyword>
<dbReference type="GO" id="GO:0005634">
    <property type="term" value="C:nucleus"/>
    <property type="evidence" value="ECO:0007669"/>
    <property type="project" value="UniProtKB-SubCell"/>
</dbReference>
<dbReference type="GO" id="GO:0006355">
    <property type="term" value="P:regulation of DNA-templated transcription"/>
    <property type="evidence" value="ECO:0007669"/>
    <property type="project" value="InterPro"/>
</dbReference>
<evidence type="ECO:0000256" key="11">
    <source>
        <dbReference type="ARBA" id="ARBA00023242"/>
    </source>
</evidence>
<comment type="similarity">
    <text evidence="2">Belongs to the MYST (SAS/MOZ) family.</text>
</comment>
<dbReference type="Pfam" id="PF17772">
    <property type="entry name" value="zf-MYST"/>
    <property type="match status" value="2"/>
</dbReference>
<feature type="active site" description="Proton donor/acceptor" evidence="13">
    <location>
        <position position="395"/>
    </location>
</feature>
<dbReference type="Gene3D" id="3.30.60.60">
    <property type="entry name" value="N-acetyl transferase-like"/>
    <property type="match status" value="1"/>
</dbReference>
<keyword evidence="17" id="KW-1185">Reference proteome</keyword>
<dbReference type="InterPro" id="IPR040706">
    <property type="entry name" value="Zf-MYST"/>
</dbReference>
<accession>A0AAD9L767</accession>
<reference evidence="16" key="1">
    <citation type="submission" date="2023-02" db="EMBL/GenBank/DDBJ databases">
        <title>Identification and recombinant expression of a fungal hydrolase from Papiliotrema laurentii that hydrolyzes apple cutin and clears colloidal polyester polyurethane.</title>
        <authorList>
            <consortium name="DOE Joint Genome Institute"/>
            <person name="Roman V.A."/>
            <person name="Bojanowski C."/>
            <person name="Crable B.R."/>
            <person name="Wagner D.N."/>
            <person name="Hung C.S."/>
            <person name="Nadeau L.J."/>
            <person name="Schratz L."/>
            <person name="Haridas S."/>
            <person name="Pangilinan J."/>
            <person name="Lipzen A."/>
            <person name="Na H."/>
            <person name="Yan M."/>
            <person name="Ng V."/>
            <person name="Grigoriev I.V."/>
            <person name="Spatafora J.W."/>
            <person name="Barlow D."/>
            <person name="Biffinger J."/>
            <person name="Kelley-Loughnane N."/>
            <person name="Varaljay V.A."/>
            <person name="Crookes-Goodson W.J."/>
        </authorList>
    </citation>
    <scope>NUCLEOTIDE SEQUENCE</scope>
    <source>
        <strain evidence="16">5307AH</strain>
    </source>
</reference>
<evidence type="ECO:0000256" key="1">
    <source>
        <dbReference type="ARBA" id="ARBA00004123"/>
    </source>
</evidence>
<feature type="region of interest" description="Disordered" evidence="14">
    <location>
        <begin position="526"/>
        <end position="547"/>
    </location>
</feature>
<feature type="domain" description="MYST-type HAT" evidence="15">
    <location>
        <begin position="160"/>
        <end position="554"/>
    </location>
</feature>
<keyword evidence="10" id="KW-0804">Transcription</keyword>
<dbReference type="InterPro" id="IPR016181">
    <property type="entry name" value="Acyl_CoA_acyltransferase"/>
</dbReference>
<evidence type="ECO:0000313" key="16">
    <source>
        <dbReference type="EMBL" id="KAK1925911.1"/>
    </source>
</evidence>
<dbReference type="Gene3D" id="2.30.30.140">
    <property type="match status" value="1"/>
</dbReference>
<evidence type="ECO:0000256" key="2">
    <source>
        <dbReference type="ARBA" id="ARBA00010107"/>
    </source>
</evidence>
<feature type="region of interest" description="Disordered" evidence="14">
    <location>
        <begin position="108"/>
        <end position="159"/>
    </location>
</feature>
<dbReference type="GO" id="GO:0008270">
    <property type="term" value="F:zinc ion binding"/>
    <property type="evidence" value="ECO:0007669"/>
    <property type="project" value="UniProtKB-KW"/>
</dbReference>
<evidence type="ECO:0000256" key="3">
    <source>
        <dbReference type="ARBA" id="ARBA00013184"/>
    </source>
</evidence>
<evidence type="ECO:0000313" key="17">
    <source>
        <dbReference type="Proteomes" id="UP001182556"/>
    </source>
</evidence>
<evidence type="ECO:0000256" key="4">
    <source>
        <dbReference type="ARBA" id="ARBA00022679"/>
    </source>
</evidence>
<evidence type="ECO:0000256" key="7">
    <source>
        <dbReference type="ARBA" id="ARBA00022833"/>
    </source>
</evidence>
<keyword evidence="12" id="KW-0012">Acyltransferase</keyword>
<comment type="caution">
    <text evidence="16">The sequence shown here is derived from an EMBL/GenBank/DDBJ whole genome shotgun (WGS) entry which is preliminary data.</text>
</comment>
<dbReference type="InterPro" id="IPR036388">
    <property type="entry name" value="WH-like_DNA-bd_sf"/>
</dbReference>
<protein>
    <recommendedName>
        <fullName evidence="3">histone acetyltransferase</fullName>
        <ecNumber evidence="3">2.3.1.48</ecNumber>
    </recommendedName>
</protein>
<evidence type="ECO:0000256" key="10">
    <source>
        <dbReference type="ARBA" id="ARBA00023163"/>
    </source>
</evidence>
<comment type="subcellular location">
    <subcellularLocation>
        <location evidence="1">Nucleus</location>
    </subcellularLocation>
</comment>
<dbReference type="SUPFAM" id="SSF54160">
    <property type="entry name" value="Chromo domain-like"/>
    <property type="match status" value="1"/>
</dbReference>
<sequence>MEVYVIIDRRSLDSPRPGVLTLAHHGQWTLRRVSFGTGERHGRSKRRTGMTSRSLLVGAKYLINRPGAPARRATILNVRQGKAGPEAYVTFEGADKRLDTWVPEAQIGEEMDQPEAGPSKKRASQDVHANDMTVTVESSPRIDVSPSAPSTPEREHAELTKVRNFEDVRFGEFLIKTWYYSPYPMPSEEKSEHASTPLSSKKRKTDGVDGSAADKPDKVPSHKSRSHGEVFASVGKGGEGARGRLWVCDYCFKYMRTRDGWTRHKTTCEMLRPPGKKVYQRGSYSIWEVDGAQCPLYCQNLSLFGKLFIDHKSVFFHVENFLFYVICDASTSQHDLVMAFFSKEKLSYDDYNLACIVTFPPCQNRGFGKLLIEFSYFLTKHPSTRSENQSPGTPERPLSDLGLKGYTAYWVSTILRVCRSLLSDAPSVTVTPQKTPVKPVGRSLRERRTPNVAEDVKTITINDVGVSRVDEANHPGHYGISLTLTDLAKACHLRVDDTAFTLSELGFLKHHRTPEAYKARLRTTTMARSHSDDQSFNQDAPQELDEDELGQWKDVEVVITKGMVDEQWDKWRVKEHAVLDESCVLI</sequence>
<dbReference type="Pfam" id="PF01853">
    <property type="entry name" value="MOZ_SAS"/>
    <property type="match status" value="1"/>
</dbReference>
<organism evidence="16 17">
    <name type="scientific">Papiliotrema laurentii</name>
    <name type="common">Cryptococcus laurentii</name>
    <dbReference type="NCBI Taxonomy" id="5418"/>
    <lineage>
        <taxon>Eukaryota</taxon>
        <taxon>Fungi</taxon>
        <taxon>Dikarya</taxon>
        <taxon>Basidiomycota</taxon>
        <taxon>Agaricomycotina</taxon>
        <taxon>Tremellomycetes</taxon>
        <taxon>Tremellales</taxon>
        <taxon>Rhynchogastremaceae</taxon>
        <taxon>Papiliotrema</taxon>
    </lineage>
</organism>
<proteinExistence type="inferred from homology"/>
<dbReference type="SUPFAM" id="SSF55729">
    <property type="entry name" value="Acyl-CoA N-acyltransferases (Nat)"/>
    <property type="match status" value="1"/>
</dbReference>
<dbReference type="PANTHER" id="PTHR10615">
    <property type="entry name" value="HISTONE ACETYLTRANSFERASE"/>
    <property type="match status" value="1"/>
</dbReference>
<keyword evidence="8" id="KW-0007">Acetylation</keyword>
<dbReference type="Gene3D" id="3.40.630.30">
    <property type="match status" value="1"/>
</dbReference>
<evidence type="ECO:0000256" key="13">
    <source>
        <dbReference type="PIRSR" id="PIRSR602717-51"/>
    </source>
</evidence>
<dbReference type="InterPro" id="IPR050603">
    <property type="entry name" value="MYST_HAT"/>
</dbReference>
<dbReference type="EMBL" id="JAODAN010000003">
    <property type="protein sequence ID" value="KAK1925911.1"/>
    <property type="molecule type" value="Genomic_DNA"/>
</dbReference>
<name>A0AAD9L767_PAPLA</name>
<dbReference type="EC" id="2.3.1.48" evidence="3"/>
<dbReference type="GO" id="GO:0046972">
    <property type="term" value="F:histone H4K16 acetyltransferase activity"/>
    <property type="evidence" value="ECO:0007669"/>
    <property type="project" value="TreeGrafter"/>
</dbReference>
<dbReference type="InterPro" id="IPR002717">
    <property type="entry name" value="HAT_MYST-type"/>
</dbReference>
<dbReference type="Gene3D" id="1.10.10.10">
    <property type="entry name" value="Winged helix-like DNA-binding domain superfamily/Winged helix DNA-binding domain"/>
    <property type="match status" value="1"/>
</dbReference>
<keyword evidence="5" id="KW-0479">Metal-binding</keyword>
<feature type="region of interest" description="Disordered" evidence="14">
    <location>
        <begin position="186"/>
        <end position="233"/>
    </location>
</feature>
<evidence type="ECO:0000256" key="14">
    <source>
        <dbReference type="SAM" id="MobiDB-lite"/>
    </source>
</evidence>
<evidence type="ECO:0000256" key="5">
    <source>
        <dbReference type="ARBA" id="ARBA00022723"/>
    </source>
</evidence>
<dbReference type="InterPro" id="IPR025995">
    <property type="entry name" value="Tudor-knot"/>
</dbReference>
<dbReference type="FunFam" id="3.40.630.30:FF:000156">
    <property type="entry name" value="Histone acetyltransferase"/>
    <property type="match status" value="1"/>
</dbReference>
<keyword evidence="7" id="KW-0862">Zinc</keyword>
<dbReference type="AlphaFoldDB" id="A0AAD9L767"/>
<dbReference type="InterPro" id="IPR016197">
    <property type="entry name" value="Chromo-like_dom_sf"/>
</dbReference>
<evidence type="ECO:0000259" key="15">
    <source>
        <dbReference type="PROSITE" id="PS51726"/>
    </source>
</evidence>
<dbReference type="Pfam" id="PF11717">
    <property type="entry name" value="Tudor-knot"/>
    <property type="match status" value="1"/>
</dbReference>
<gene>
    <name evidence="16" type="ORF">DB88DRAFT_485571</name>
</gene>
<evidence type="ECO:0000256" key="8">
    <source>
        <dbReference type="ARBA" id="ARBA00022990"/>
    </source>
</evidence>
<dbReference type="Proteomes" id="UP001182556">
    <property type="component" value="Unassembled WGS sequence"/>
</dbReference>
<dbReference type="PANTHER" id="PTHR10615:SF219">
    <property type="entry name" value="HISTONE ACETYLTRANSFERASE KAT5"/>
    <property type="match status" value="1"/>
</dbReference>
<keyword evidence="9" id="KW-0805">Transcription regulation</keyword>
<evidence type="ECO:0000256" key="12">
    <source>
        <dbReference type="ARBA" id="ARBA00023315"/>
    </source>
</evidence>
<dbReference type="GO" id="GO:0035267">
    <property type="term" value="C:NuA4 histone acetyltransferase complex"/>
    <property type="evidence" value="ECO:0007669"/>
    <property type="project" value="TreeGrafter"/>
</dbReference>
<keyword evidence="11" id="KW-0539">Nucleus</keyword>
<evidence type="ECO:0000256" key="6">
    <source>
        <dbReference type="ARBA" id="ARBA00022771"/>
    </source>
</evidence>
<keyword evidence="6" id="KW-0863">Zinc-finger</keyword>
<evidence type="ECO:0000256" key="9">
    <source>
        <dbReference type="ARBA" id="ARBA00023015"/>
    </source>
</evidence>
<dbReference type="PROSITE" id="PS51726">
    <property type="entry name" value="MYST_HAT"/>
    <property type="match status" value="1"/>
</dbReference>